<dbReference type="AlphaFoldDB" id="A0A7I7NML2"/>
<name>A0A7I7NML2_9MYCO</name>
<reference evidence="1 2" key="1">
    <citation type="journal article" date="2019" name="Emerg. Microbes Infect.">
        <title>Comprehensive subspecies identification of 175 nontuberculous mycobacteria species based on 7547 genomic profiles.</title>
        <authorList>
            <person name="Matsumoto Y."/>
            <person name="Kinjo T."/>
            <person name="Motooka D."/>
            <person name="Nabeya D."/>
            <person name="Jung N."/>
            <person name="Uechi K."/>
            <person name="Horii T."/>
            <person name="Iida T."/>
            <person name="Fujita J."/>
            <person name="Nakamura S."/>
        </authorList>
    </citation>
    <scope>NUCLEOTIDE SEQUENCE [LARGE SCALE GENOMIC DNA]</scope>
    <source>
        <strain evidence="1 2">JCM 15657</strain>
    </source>
</reference>
<accession>A0A7I7NML2</accession>
<evidence type="ECO:0000313" key="2">
    <source>
        <dbReference type="Proteomes" id="UP000466396"/>
    </source>
</evidence>
<sequence>MIYEVAESLRISCRLEPISWRWDDAGLDPRVDAYVQSDQVVKYVLRSNPNAYFVMTRGDVPYSHILPLSYDELDAVLLEGFPESVTARLNAEPS</sequence>
<dbReference type="Proteomes" id="UP000466396">
    <property type="component" value="Chromosome"/>
</dbReference>
<keyword evidence="2" id="KW-1185">Reference proteome</keyword>
<gene>
    <name evidence="1" type="ORF">MLAC_20610</name>
</gene>
<dbReference type="EMBL" id="AP022581">
    <property type="protein sequence ID" value="BBX96767.1"/>
    <property type="molecule type" value="Genomic_DNA"/>
</dbReference>
<protein>
    <submittedName>
        <fullName evidence="1">Uncharacterized protein</fullName>
    </submittedName>
</protein>
<organism evidence="1 2">
    <name type="scientific">Mycobacterium lacus</name>
    <dbReference type="NCBI Taxonomy" id="169765"/>
    <lineage>
        <taxon>Bacteria</taxon>
        <taxon>Bacillati</taxon>
        <taxon>Actinomycetota</taxon>
        <taxon>Actinomycetes</taxon>
        <taxon>Mycobacteriales</taxon>
        <taxon>Mycobacteriaceae</taxon>
        <taxon>Mycobacterium</taxon>
    </lineage>
</organism>
<proteinExistence type="predicted"/>
<evidence type="ECO:0000313" key="1">
    <source>
        <dbReference type="EMBL" id="BBX96767.1"/>
    </source>
</evidence>
<dbReference type="KEGG" id="mlj:MLAC_20610"/>